<dbReference type="AlphaFoldDB" id="A0A8T0GEF6"/>
<dbReference type="PANTHER" id="PTHR31060:SF37">
    <property type="entry name" value="BTB DOMAIN-CONTAINING PROTEIN"/>
    <property type="match status" value="1"/>
</dbReference>
<dbReference type="Proteomes" id="UP000822688">
    <property type="component" value="Chromosome 11"/>
</dbReference>
<accession>A0A8T0GEF6</accession>
<evidence type="ECO:0000313" key="2">
    <source>
        <dbReference type="Proteomes" id="UP000822688"/>
    </source>
</evidence>
<organism evidence="1 2">
    <name type="scientific">Ceratodon purpureus</name>
    <name type="common">Fire moss</name>
    <name type="synonym">Dicranum purpureum</name>
    <dbReference type="NCBI Taxonomy" id="3225"/>
    <lineage>
        <taxon>Eukaryota</taxon>
        <taxon>Viridiplantae</taxon>
        <taxon>Streptophyta</taxon>
        <taxon>Embryophyta</taxon>
        <taxon>Bryophyta</taxon>
        <taxon>Bryophytina</taxon>
        <taxon>Bryopsida</taxon>
        <taxon>Dicranidae</taxon>
        <taxon>Pseudoditrichales</taxon>
        <taxon>Ditrichaceae</taxon>
        <taxon>Ceratodon</taxon>
    </lineage>
</organism>
<reference evidence="1 2" key="1">
    <citation type="submission" date="2020-06" db="EMBL/GenBank/DDBJ databases">
        <title>WGS assembly of Ceratodon purpureus strain R40.</title>
        <authorList>
            <person name="Carey S.B."/>
            <person name="Jenkins J."/>
            <person name="Shu S."/>
            <person name="Lovell J.T."/>
            <person name="Sreedasyam A."/>
            <person name="Maumus F."/>
            <person name="Tiley G.P."/>
            <person name="Fernandez-Pozo N."/>
            <person name="Barry K."/>
            <person name="Chen C."/>
            <person name="Wang M."/>
            <person name="Lipzen A."/>
            <person name="Daum C."/>
            <person name="Saski C.A."/>
            <person name="Payton A.C."/>
            <person name="Mcbreen J.C."/>
            <person name="Conrad R.E."/>
            <person name="Kollar L.M."/>
            <person name="Olsson S."/>
            <person name="Huttunen S."/>
            <person name="Landis J.B."/>
            <person name="Wickett N.J."/>
            <person name="Johnson M.G."/>
            <person name="Rensing S.A."/>
            <person name="Grimwood J."/>
            <person name="Schmutz J."/>
            <person name="Mcdaniel S.F."/>
        </authorList>
    </citation>
    <scope>NUCLEOTIDE SEQUENCE [LARGE SCALE GENOMIC DNA]</scope>
    <source>
        <strain evidence="1 2">R40</strain>
    </source>
</reference>
<keyword evidence="2" id="KW-1185">Reference proteome</keyword>
<gene>
    <name evidence="1" type="ORF">KC19_11G145700</name>
</gene>
<evidence type="ECO:0008006" key="3">
    <source>
        <dbReference type="Google" id="ProtNLM"/>
    </source>
</evidence>
<protein>
    <recommendedName>
        <fullName evidence="3">BTB domain-containing protein</fullName>
    </recommendedName>
</protein>
<dbReference type="InterPro" id="IPR038920">
    <property type="entry name" value="At3g05675-like"/>
</dbReference>
<name>A0A8T0GEF6_CERPU</name>
<sequence>MEKSASEDLGRVEKRRVVEDEDIGRAEVEPMVVWCGGPDKGQDITVRLVRSVSSAPIVNGSQEDIQHSNGEEVVAVLKVHSTQLRRWSKYFETCLSARWREADVGSSEGARFELSLEIYADVECYIDCFSRMYSPFRKDFRDVEYTLELLRVASQIEHIELMGLISQYLSAIPWSDEDERRIRDYAASPDFSRNYVKDLVTRLGLDVIGEEDKEISEHLTR</sequence>
<proteinExistence type="predicted"/>
<comment type="caution">
    <text evidence="1">The sequence shown here is derived from an EMBL/GenBank/DDBJ whole genome shotgun (WGS) entry which is preliminary data.</text>
</comment>
<evidence type="ECO:0000313" key="1">
    <source>
        <dbReference type="EMBL" id="KAG0557641.1"/>
    </source>
</evidence>
<dbReference type="PANTHER" id="PTHR31060">
    <property type="entry name" value="OSJNBA0011J08.25 PROTEIN-RELATED"/>
    <property type="match status" value="1"/>
</dbReference>
<dbReference type="EMBL" id="CM026432">
    <property type="protein sequence ID" value="KAG0557641.1"/>
    <property type="molecule type" value="Genomic_DNA"/>
</dbReference>